<sequence>MKKYTLIDVFSGIGGFHNGFLNTERFEMLLAADYNQDCESFHRKNHPELPFEKVDLSKIDEEKYWKEKGISEVDVLIGGPPCQGFSTIGSRASSNAQKREKYDIRNNLIGHYINHVRVLRPKYFIMENVRGLTTYKKGNFFEDVLEEFNSIPGYKIDYKILNAADYGVPQIRQRTFVFGNRIGFEENTYPEPDHFENGINGSKWKTVGKAINDLIGKENEIDNHSPLNHRPKNIARYQLIPEGGRMPEDKLPPELYRKNFGSTFKRLHREKPSLTMVPGHNAFPIHPILDRSLTVREAARIQTFSDDLIFTGNRQSQCIQVGNAVPPLLAEKWANHVINILDKYGE</sequence>
<comment type="catalytic activity">
    <reaction evidence="5 8">
        <text>a 2'-deoxycytidine in DNA + S-adenosyl-L-methionine = a 5-methyl-2'-deoxycytidine in DNA + S-adenosyl-L-homocysteine + H(+)</text>
        <dbReference type="Rhea" id="RHEA:13681"/>
        <dbReference type="Rhea" id="RHEA-COMP:11369"/>
        <dbReference type="Rhea" id="RHEA-COMP:11370"/>
        <dbReference type="ChEBI" id="CHEBI:15378"/>
        <dbReference type="ChEBI" id="CHEBI:57856"/>
        <dbReference type="ChEBI" id="CHEBI:59789"/>
        <dbReference type="ChEBI" id="CHEBI:85452"/>
        <dbReference type="ChEBI" id="CHEBI:85454"/>
        <dbReference type="EC" id="2.1.1.37"/>
    </reaction>
</comment>
<dbReference type="InterPro" id="IPR018117">
    <property type="entry name" value="C5_DNA_meth_AS"/>
</dbReference>
<dbReference type="Gene3D" id="3.40.50.150">
    <property type="entry name" value="Vaccinia Virus protein VP39"/>
    <property type="match status" value="1"/>
</dbReference>
<keyword evidence="2 6" id="KW-0808">Transferase</keyword>
<evidence type="ECO:0000256" key="8">
    <source>
        <dbReference type="RuleBase" id="RU000417"/>
    </source>
</evidence>
<evidence type="ECO:0000256" key="4">
    <source>
        <dbReference type="ARBA" id="ARBA00022747"/>
    </source>
</evidence>
<evidence type="ECO:0000313" key="9">
    <source>
        <dbReference type="EMBL" id="MFC4097484.1"/>
    </source>
</evidence>
<dbReference type="GO" id="GO:0032259">
    <property type="term" value="P:methylation"/>
    <property type="evidence" value="ECO:0007669"/>
    <property type="project" value="UniProtKB-KW"/>
</dbReference>
<protein>
    <recommendedName>
        <fullName evidence="8">Cytosine-specific methyltransferase</fullName>
        <ecNumber evidence="8">2.1.1.37</ecNumber>
    </recommendedName>
</protein>
<evidence type="ECO:0000313" key="10">
    <source>
        <dbReference type="Proteomes" id="UP001595814"/>
    </source>
</evidence>
<dbReference type="PRINTS" id="PR00105">
    <property type="entry name" value="C5METTRFRASE"/>
</dbReference>
<evidence type="ECO:0000256" key="2">
    <source>
        <dbReference type="ARBA" id="ARBA00022679"/>
    </source>
</evidence>
<dbReference type="InterPro" id="IPR050390">
    <property type="entry name" value="C5-Methyltransferase"/>
</dbReference>
<feature type="active site" evidence="6">
    <location>
        <position position="82"/>
    </location>
</feature>
<name>A0ABV8JSY0_9FLAO</name>
<evidence type="ECO:0000256" key="6">
    <source>
        <dbReference type="PROSITE-ProRule" id="PRU01016"/>
    </source>
</evidence>
<accession>A0ABV8JSY0</accession>
<dbReference type="NCBIfam" id="TIGR00675">
    <property type="entry name" value="dcm"/>
    <property type="match status" value="1"/>
</dbReference>
<dbReference type="EMBL" id="JBHSAW010000019">
    <property type="protein sequence ID" value="MFC4097484.1"/>
    <property type="molecule type" value="Genomic_DNA"/>
</dbReference>
<evidence type="ECO:0000256" key="5">
    <source>
        <dbReference type="ARBA" id="ARBA00047422"/>
    </source>
</evidence>
<evidence type="ECO:0000256" key="1">
    <source>
        <dbReference type="ARBA" id="ARBA00022603"/>
    </source>
</evidence>
<keyword evidence="3 6" id="KW-0949">S-adenosyl-L-methionine</keyword>
<dbReference type="PROSITE" id="PS00094">
    <property type="entry name" value="C5_MTASE_1"/>
    <property type="match status" value="1"/>
</dbReference>
<evidence type="ECO:0000256" key="3">
    <source>
        <dbReference type="ARBA" id="ARBA00022691"/>
    </source>
</evidence>
<gene>
    <name evidence="9" type="ORF">ACFOUT_16460</name>
</gene>
<dbReference type="InterPro" id="IPR029063">
    <property type="entry name" value="SAM-dependent_MTases_sf"/>
</dbReference>
<comment type="similarity">
    <text evidence="6 7">Belongs to the class I-like SAM-binding methyltransferase superfamily. C5-methyltransferase family.</text>
</comment>
<dbReference type="PROSITE" id="PS51679">
    <property type="entry name" value="SAM_MT_C5"/>
    <property type="match status" value="1"/>
</dbReference>
<reference evidence="10" key="1">
    <citation type="journal article" date="2019" name="Int. J. Syst. Evol. Microbiol.">
        <title>The Global Catalogue of Microorganisms (GCM) 10K type strain sequencing project: providing services to taxonomists for standard genome sequencing and annotation.</title>
        <authorList>
            <consortium name="The Broad Institute Genomics Platform"/>
            <consortium name="The Broad Institute Genome Sequencing Center for Infectious Disease"/>
            <person name="Wu L."/>
            <person name="Ma J."/>
        </authorList>
    </citation>
    <scope>NUCLEOTIDE SEQUENCE [LARGE SCALE GENOMIC DNA]</scope>
    <source>
        <strain evidence="10">CECT 7477</strain>
    </source>
</reference>
<dbReference type="PANTHER" id="PTHR10629">
    <property type="entry name" value="CYTOSINE-SPECIFIC METHYLTRANSFERASE"/>
    <property type="match status" value="1"/>
</dbReference>
<dbReference type="SUPFAM" id="SSF53335">
    <property type="entry name" value="S-adenosyl-L-methionine-dependent methyltransferases"/>
    <property type="match status" value="1"/>
</dbReference>
<dbReference type="EC" id="2.1.1.37" evidence="8"/>
<dbReference type="Proteomes" id="UP001595814">
    <property type="component" value="Unassembled WGS sequence"/>
</dbReference>
<keyword evidence="1 6" id="KW-0489">Methyltransferase</keyword>
<keyword evidence="10" id="KW-1185">Reference proteome</keyword>
<organism evidence="9 10">
    <name type="scientific">Euzebyella saccharophila</name>
    <dbReference type="NCBI Taxonomy" id="679664"/>
    <lineage>
        <taxon>Bacteria</taxon>
        <taxon>Pseudomonadati</taxon>
        <taxon>Bacteroidota</taxon>
        <taxon>Flavobacteriia</taxon>
        <taxon>Flavobacteriales</taxon>
        <taxon>Flavobacteriaceae</taxon>
        <taxon>Euzebyella</taxon>
    </lineage>
</organism>
<proteinExistence type="inferred from homology"/>
<keyword evidence="4" id="KW-0680">Restriction system</keyword>
<dbReference type="PANTHER" id="PTHR10629:SF52">
    <property type="entry name" value="DNA (CYTOSINE-5)-METHYLTRANSFERASE 1"/>
    <property type="match status" value="1"/>
</dbReference>
<dbReference type="GO" id="GO:0003886">
    <property type="term" value="F:DNA (cytosine-5-)-methyltransferase activity"/>
    <property type="evidence" value="ECO:0007669"/>
    <property type="project" value="UniProtKB-EC"/>
</dbReference>
<dbReference type="Pfam" id="PF00145">
    <property type="entry name" value="DNA_methylase"/>
    <property type="match status" value="1"/>
</dbReference>
<comment type="caution">
    <text evidence="9">The sequence shown here is derived from an EMBL/GenBank/DDBJ whole genome shotgun (WGS) entry which is preliminary data.</text>
</comment>
<dbReference type="RefSeq" id="WP_192463700.1">
    <property type="nucleotide sequence ID" value="NZ_JACYFJ010000016.1"/>
</dbReference>
<dbReference type="Gene3D" id="3.90.120.10">
    <property type="entry name" value="DNA Methylase, subunit A, domain 2"/>
    <property type="match status" value="1"/>
</dbReference>
<evidence type="ECO:0000256" key="7">
    <source>
        <dbReference type="RuleBase" id="RU000416"/>
    </source>
</evidence>
<dbReference type="InterPro" id="IPR001525">
    <property type="entry name" value="C5_MeTfrase"/>
</dbReference>